<proteinExistence type="predicted"/>
<dbReference type="GO" id="GO:0016567">
    <property type="term" value="P:protein ubiquitination"/>
    <property type="evidence" value="ECO:0007669"/>
    <property type="project" value="InterPro"/>
</dbReference>
<feature type="domain" description="CCHC-type" evidence="8">
    <location>
        <begin position="182"/>
        <end position="197"/>
    </location>
</feature>
<keyword evidence="11" id="KW-1185">Reference proteome</keyword>
<dbReference type="GO" id="GO:0006511">
    <property type="term" value="P:ubiquitin-dependent protein catabolic process"/>
    <property type="evidence" value="ECO:0007669"/>
    <property type="project" value="TreeGrafter"/>
</dbReference>
<gene>
    <name evidence="10" type="ORF">P8C59_002950</name>
</gene>
<dbReference type="InterPro" id="IPR013083">
    <property type="entry name" value="Znf_RING/FYVE/PHD"/>
</dbReference>
<evidence type="ECO:0000256" key="4">
    <source>
        <dbReference type="ARBA" id="ARBA00022833"/>
    </source>
</evidence>
<feature type="region of interest" description="Disordered" evidence="7">
    <location>
        <begin position="359"/>
        <end position="461"/>
    </location>
</feature>
<dbReference type="AlphaFoldDB" id="A0AAD9I0S7"/>
<feature type="domain" description="DWNN" evidence="9">
    <location>
        <begin position="5"/>
        <end position="79"/>
    </location>
</feature>
<feature type="compositionally biased region" description="Polar residues" evidence="7">
    <location>
        <begin position="575"/>
        <end position="587"/>
    </location>
</feature>
<feature type="compositionally biased region" description="Basic residues" evidence="7">
    <location>
        <begin position="601"/>
        <end position="613"/>
    </location>
</feature>
<comment type="caution">
    <text evidence="10">The sequence shown here is derived from an EMBL/GenBank/DDBJ whole genome shotgun (WGS) entry which is preliminary data.</text>
</comment>
<evidence type="ECO:0000313" key="10">
    <source>
        <dbReference type="EMBL" id="KAK2068307.1"/>
    </source>
</evidence>
<dbReference type="Pfam" id="PF08783">
    <property type="entry name" value="DWNN"/>
    <property type="match status" value="1"/>
</dbReference>
<feature type="compositionally biased region" description="Low complexity" evidence="7">
    <location>
        <begin position="367"/>
        <end position="377"/>
    </location>
</feature>
<reference evidence="10" key="1">
    <citation type="journal article" date="2023" name="Mol. Plant Microbe Interact.">
        <title>Elucidating the Obligate Nature and Biological Capacity of an Invasive Fungal Corn Pathogen.</title>
        <authorList>
            <person name="MacCready J.S."/>
            <person name="Roggenkamp E.M."/>
            <person name="Gdanetz K."/>
            <person name="Chilvers M.I."/>
        </authorList>
    </citation>
    <scope>NUCLEOTIDE SEQUENCE</scope>
    <source>
        <strain evidence="10">PM02</strain>
    </source>
</reference>
<dbReference type="PANTHER" id="PTHR15439">
    <property type="entry name" value="RETINOBLASTOMA-BINDING PROTEIN 6"/>
    <property type="match status" value="1"/>
</dbReference>
<dbReference type="PROSITE" id="PS50158">
    <property type="entry name" value="ZF_CCHC"/>
    <property type="match status" value="1"/>
</dbReference>
<name>A0AAD9I0S7_9PEZI</name>
<evidence type="ECO:0000256" key="6">
    <source>
        <dbReference type="PROSITE-ProRule" id="PRU00047"/>
    </source>
</evidence>
<dbReference type="InterPro" id="IPR036875">
    <property type="entry name" value="Znf_CCHC_sf"/>
</dbReference>
<organism evidence="10 11">
    <name type="scientific">Phyllachora maydis</name>
    <dbReference type="NCBI Taxonomy" id="1825666"/>
    <lineage>
        <taxon>Eukaryota</taxon>
        <taxon>Fungi</taxon>
        <taxon>Dikarya</taxon>
        <taxon>Ascomycota</taxon>
        <taxon>Pezizomycotina</taxon>
        <taxon>Sordariomycetes</taxon>
        <taxon>Sordariomycetidae</taxon>
        <taxon>Phyllachorales</taxon>
        <taxon>Phyllachoraceae</taxon>
        <taxon>Phyllachora</taxon>
    </lineage>
</organism>
<dbReference type="GO" id="GO:0008270">
    <property type="term" value="F:zinc ion binding"/>
    <property type="evidence" value="ECO:0007669"/>
    <property type="project" value="UniProtKB-KW"/>
</dbReference>
<dbReference type="SUPFAM" id="SSF57850">
    <property type="entry name" value="RING/U-box"/>
    <property type="match status" value="1"/>
</dbReference>
<dbReference type="InterPro" id="IPR014891">
    <property type="entry name" value="DWNN_domain"/>
</dbReference>
<dbReference type="Gene3D" id="3.10.20.90">
    <property type="entry name" value="Phosphatidylinositol 3-kinase Catalytic Subunit, Chain A, domain 1"/>
    <property type="match status" value="1"/>
</dbReference>
<dbReference type="EMBL" id="JAQQPM010000002">
    <property type="protein sequence ID" value="KAK2068307.1"/>
    <property type="molecule type" value="Genomic_DNA"/>
</dbReference>
<dbReference type="GO" id="GO:0006397">
    <property type="term" value="P:mRNA processing"/>
    <property type="evidence" value="ECO:0007669"/>
    <property type="project" value="InterPro"/>
</dbReference>
<sequence>MASSVFFKFKSQKEPTRVEFDGTGISVFELKREIILRSGLGDGTDFDLLIFADEDMKEVFDDDTTIIPRSTTVIARRLPPKIAGRGGAARYVSGKAPVHAKNASRREQHKVATASVMDGMSEMLNENMTEEEKLKALLNAQANKWSNISQTLSRQAFVSRSGPGAKRPVNVPDHPPPQGYTCHRCNEKGHWIQACPKNDDPDFDNRPRLKKTTGIPRSLITTIDEDTAKARIAEGGDLTGLMQDASGKVVLVKADTAAWEKFQAKAKVDVSAQTPSEDTKAVQALGLECAIDKKLFIDPMKTPCCERTYCNDCITNALIESDFVCPGCSSEGVLLDDLKPDDAAAEKIKDYLAAKEKKAEQVKKSSESPTPASASPARINGSATDAKNNGPKAKSNPNSPSPQRALPAAPPTGAVGTMANAGPAGNGTQPATAKKRPAEETTENPRIPKAPKAMQQAQGQQQRGLMDMMNGGMMQGMNGMGNMNGMVGFGSMGMMNGYGVGMGMMNPMVNPMMNPMMQGMSGFPNMGMADMMGVNGGYNNGMALDAGATMWGGKANHASGGGMGMPMNMVAPPGQQGQDTPFRNFSHQPAGDDDAYMRKPVNPHRHQNRQRRMRPSDYREL</sequence>
<dbReference type="SMART" id="SM01180">
    <property type="entry name" value="DWNN"/>
    <property type="match status" value="1"/>
</dbReference>
<comment type="subcellular location">
    <subcellularLocation>
        <location evidence="1">Nucleus</location>
    </subcellularLocation>
</comment>
<dbReference type="GO" id="GO:0003676">
    <property type="term" value="F:nucleic acid binding"/>
    <property type="evidence" value="ECO:0007669"/>
    <property type="project" value="InterPro"/>
</dbReference>
<protein>
    <recommendedName>
        <fullName evidence="12">Retinoblastoma-binding protein</fullName>
    </recommendedName>
</protein>
<dbReference type="Gene3D" id="4.10.60.10">
    <property type="entry name" value="Zinc finger, CCHC-type"/>
    <property type="match status" value="1"/>
</dbReference>
<evidence type="ECO:0000256" key="5">
    <source>
        <dbReference type="ARBA" id="ARBA00023242"/>
    </source>
</evidence>
<keyword evidence="2" id="KW-0479">Metal-binding</keyword>
<evidence type="ECO:0008006" key="12">
    <source>
        <dbReference type="Google" id="ProtNLM"/>
    </source>
</evidence>
<evidence type="ECO:0000259" key="8">
    <source>
        <dbReference type="PROSITE" id="PS50158"/>
    </source>
</evidence>
<keyword evidence="4" id="KW-0862">Zinc</keyword>
<dbReference type="InterPro" id="IPR025829">
    <property type="entry name" value="Zn_knuckle_CX2CX3GHX4C"/>
</dbReference>
<dbReference type="InterPro" id="IPR033489">
    <property type="entry name" value="RBBP6"/>
</dbReference>
<evidence type="ECO:0000259" key="9">
    <source>
        <dbReference type="PROSITE" id="PS51282"/>
    </source>
</evidence>
<evidence type="ECO:0000256" key="7">
    <source>
        <dbReference type="SAM" id="MobiDB-lite"/>
    </source>
</evidence>
<dbReference type="GO" id="GO:0005634">
    <property type="term" value="C:nucleus"/>
    <property type="evidence" value="ECO:0007669"/>
    <property type="project" value="UniProtKB-SubCell"/>
</dbReference>
<dbReference type="Gene3D" id="3.30.40.10">
    <property type="entry name" value="Zinc/RING finger domain, C3HC4 (zinc finger)"/>
    <property type="match status" value="1"/>
</dbReference>
<dbReference type="Pfam" id="PF13696">
    <property type="entry name" value="zf-CCHC_2"/>
    <property type="match status" value="1"/>
</dbReference>
<feature type="region of interest" description="Disordered" evidence="7">
    <location>
        <begin position="571"/>
        <end position="621"/>
    </location>
</feature>
<evidence type="ECO:0000256" key="3">
    <source>
        <dbReference type="ARBA" id="ARBA00022771"/>
    </source>
</evidence>
<dbReference type="SUPFAM" id="SSF57756">
    <property type="entry name" value="Retrovirus zinc finger-like domains"/>
    <property type="match status" value="1"/>
</dbReference>
<dbReference type="Proteomes" id="UP001217918">
    <property type="component" value="Unassembled WGS sequence"/>
</dbReference>
<evidence type="ECO:0000256" key="1">
    <source>
        <dbReference type="ARBA" id="ARBA00004123"/>
    </source>
</evidence>
<dbReference type="PROSITE" id="PS51282">
    <property type="entry name" value="DWNN"/>
    <property type="match status" value="1"/>
</dbReference>
<dbReference type="PANTHER" id="PTHR15439:SF0">
    <property type="entry name" value="CELL DIVISION CYCLE AND APOPTOSIS REGULATOR PROTEIN 1-RELATED"/>
    <property type="match status" value="1"/>
</dbReference>
<evidence type="ECO:0000313" key="11">
    <source>
        <dbReference type="Proteomes" id="UP001217918"/>
    </source>
</evidence>
<evidence type="ECO:0000256" key="2">
    <source>
        <dbReference type="ARBA" id="ARBA00022723"/>
    </source>
</evidence>
<dbReference type="GO" id="GO:0061630">
    <property type="term" value="F:ubiquitin protein ligase activity"/>
    <property type="evidence" value="ECO:0007669"/>
    <property type="project" value="InterPro"/>
</dbReference>
<keyword evidence="5" id="KW-0539">Nucleus</keyword>
<dbReference type="InterPro" id="IPR001878">
    <property type="entry name" value="Znf_CCHC"/>
</dbReference>
<dbReference type="CDD" id="cd16620">
    <property type="entry name" value="vRING-HC-C4C4_RBBP6"/>
    <property type="match status" value="1"/>
</dbReference>
<keyword evidence="3 6" id="KW-0863">Zinc-finger</keyword>
<accession>A0AAD9I0S7</accession>
<feature type="compositionally biased region" description="Low complexity" evidence="7">
    <location>
        <begin position="386"/>
        <end position="402"/>
    </location>
</feature>